<evidence type="ECO:0000256" key="1">
    <source>
        <dbReference type="SAM" id="Phobius"/>
    </source>
</evidence>
<dbReference type="RefSeq" id="WP_184518858.1">
    <property type="nucleotide sequence ID" value="NZ_JACIJD010000011.1"/>
</dbReference>
<accession>A0A840YJW6</accession>
<feature type="transmembrane region" description="Helical" evidence="1">
    <location>
        <begin position="269"/>
        <end position="287"/>
    </location>
</feature>
<feature type="transmembrane region" description="Helical" evidence="1">
    <location>
        <begin position="12"/>
        <end position="32"/>
    </location>
</feature>
<keyword evidence="1" id="KW-1133">Transmembrane helix</keyword>
<dbReference type="Proteomes" id="UP000580654">
    <property type="component" value="Unassembled WGS sequence"/>
</dbReference>
<organism evidence="2 3">
    <name type="scientific">Muricoccus pecuniae</name>
    <dbReference type="NCBI Taxonomy" id="693023"/>
    <lineage>
        <taxon>Bacteria</taxon>
        <taxon>Pseudomonadati</taxon>
        <taxon>Pseudomonadota</taxon>
        <taxon>Alphaproteobacteria</taxon>
        <taxon>Acetobacterales</taxon>
        <taxon>Roseomonadaceae</taxon>
        <taxon>Muricoccus</taxon>
    </lineage>
</organism>
<reference evidence="2 3" key="1">
    <citation type="submission" date="2020-08" db="EMBL/GenBank/DDBJ databases">
        <title>Genomic Encyclopedia of Type Strains, Phase IV (KMG-IV): sequencing the most valuable type-strain genomes for metagenomic binning, comparative biology and taxonomic classification.</title>
        <authorList>
            <person name="Goeker M."/>
        </authorList>
    </citation>
    <scope>NUCLEOTIDE SEQUENCE [LARGE SCALE GENOMIC DNA]</scope>
    <source>
        <strain evidence="2 3">DSM 25622</strain>
    </source>
</reference>
<evidence type="ECO:0008006" key="4">
    <source>
        <dbReference type="Google" id="ProtNLM"/>
    </source>
</evidence>
<sequence>MGSMNGPVRYGGALLFGIVLLLPLLFSPLPMLSDYPNHLARFWLLSGGTELMPDVYGVDWSRARTNIGADLVTVALKGLLPGERIAQAILATAILGPALGCFLLSLRLHGWNAWQFALPFFAWTHTLIFGFVTFQIGLGVALVLAAADGGREGGAAVWLSRLVAAAALLVVHPFALLFYAALLGGLIIGPRLAPILASRAAFLAFLGRGAGLVLCCALPVIVFALTAKELPGADANANGDGILWNTSIAGRIAALTSPVRLYEIRTDMVLVALLAVVPIVALLRSGLRTHQGLLLVALVLAAVSPFMPLAVAGTSVIQVRIPIMALLAAAAAIRIELPARAAVVAGLALALLSVARTGDVARHWARSEEDIQAMRAVLAALPRGSSMLPLQHEASREAAMRSGPLGRYFTGDRPAYTQSVALAAPWRQAFVPMLFTARGKQPLVVLPPWSEIAVPEGEIATIHALVDPELPLPPSQAYVRQWRERFDYALVLNTDMEDMRGPATLPAGVEVVAAQGFAQLLRLPRAARTAEAR</sequence>
<feature type="transmembrane region" description="Helical" evidence="1">
    <location>
        <begin position="85"/>
        <end position="108"/>
    </location>
</feature>
<feature type="transmembrane region" description="Helical" evidence="1">
    <location>
        <begin position="200"/>
        <end position="222"/>
    </location>
</feature>
<comment type="caution">
    <text evidence="2">The sequence shown here is derived from an EMBL/GenBank/DDBJ whole genome shotgun (WGS) entry which is preliminary data.</text>
</comment>
<keyword evidence="3" id="KW-1185">Reference proteome</keyword>
<keyword evidence="1" id="KW-0812">Transmembrane</keyword>
<feature type="transmembrane region" description="Helical" evidence="1">
    <location>
        <begin position="158"/>
        <end position="188"/>
    </location>
</feature>
<protein>
    <recommendedName>
        <fullName evidence="4">Glucosyl transferase GtrII</fullName>
    </recommendedName>
</protein>
<evidence type="ECO:0000313" key="2">
    <source>
        <dbReference type="EMBL" id="MBB5694563.1"/>
    </source>
</evidence>
<keyword evidence="1" id="KW-0472">Membrane</keyword>
<evidence type="ECO:0000313" key="3">
    <source>
        <dbReference type="Proteomes" id="UP000580654"/>
    </source>
</evidence>
<dbReference type="AlphaFoldDB" id="A0A840YJW6"/>
<feature type="transmembrane region" description="Helical" evidence="1">
    <location>
        <begin position="293"/>
        <end position="312"/>
    </location>
</feature>
<gene>
    <name evidence="2" type="ORF">FHS87_002615</name>
</gene>
<feature type="transmembrane region" description="Helical" evidence="1">
    <location>
        <begin position="120"/>
        <end position="146"/>
    </location>
</feature>
<dbReference type="EMBL" id="JACIJD010000011">
    <property type="protein sequence ID" value="MBB5694563.1"/>
    <property type="molecule type" value="Genomic_DNA"/>
</dbReference>
<name>A0A840YJW6_9PROT</name>
<proteinExistence type="predicted"/>